<dbReference type="Pfam" id="PF14495">
    <property type="entry name" value="Cytochrom_C550"/>
    <property type="match status" value="1"/>
</dbReference>
<gene>
    <name evidence="9" type="primary">psbV2</name>
    <name evidence="9" type="ORF">PMG71_06485</name>
</gene>
<keyword evidence="1" id="KW-0813">Transport</keyword>
<evidence type="ECO:0000313" key="10">
    <source>
        <dbReference type="Proteomes" id="UP001235303"/>
    </source>
</evidence>
<evidence type="ECO:0000256" key="4">
    <source>
        <dbReference type="ARBA" id="ARBA00022723"/>
    </source>
</evidence>
<evidence type="ECO:0000256" key="3">
    <source>
        <dbReference type="ARBA" id="ARBA00022617"/>
    </source>
</evidence>
<accession>A0ABT7ARL8</accession>
<protein>
    <submittedName>
        <fullName evidence="9">Photosystem II cytochrome PsbV2</fullName>
    </submittedName>
</protein>
<feature type="domain" description="Cytochrome c" evidence="8">
    <location>
        <begin position="80"/>
        <end position="171"/>
    </location>
</feature>
<dbReference type="InterPro" id="IPR029490">
    <property type="entry name" value="Cytochrom_C550"/>
</dbReference>
<keyword evidence="4 7" id="KW-0479">Metal-binding</keyword>
<dbReference type="SUPFAM" id="SSF46626">
    <property type="entry name" value="Cytochrome c"/>
    <property type="match status" value="1"/>
</dbReference>
<dbReference type="InterPro" id="IPR036909">
    <property type="entry name" value="Cyt_c-like_dom_sf"/>
</dbReference>
<organism evidence="9 10">
    <name type="scientific">Roseofilum acuticapitatum BLCC-M154</name>
    <dbReference type="NCBI Taxonomy" id="3022444"/>
    <lineage>
        <taxon>Bacteria</taxon>
        <taxon>Bacillati</taxon>
        <taxon>Cyanobacteriota</taxon>
        <taxon>Cyanophyceae</taxon>
        <taxon>Desertifilales</taxon>
        <taxon>Desertifilaceae</taxon>
        <taxon>Roseofilum</taxon>
        <taxon>Roseofilum acuticapitatum</taxon>
    </lineage>
</organism>
<dbReference type="RefSeq" id="WP_283752831.1">
    <property type="nucleotide sequence ID" value="NZ_JAQOSP010000042.1"/>
</dbReference>
<keyword evidence="10" id="KW-1185">Reference proteome</keyword>
<evidence type="ECO:0000256" key="2">
    <source>
        <dbReference type="ARBA" id="ARBA00022531"/>
    </source>
</evidence>
<dbReference type="EMBL" id="JAQOSP010000042">
    <property type="protein sequence ID" value="MDJ1169069.1"/>
    <property type="molecule type" value="Genomic_DNA"/>
</dbReference>
<evidence type="ECO:0000256" key="7">
    <source>
        <dbReference type="PROSITE-ProRule" id="PRU00433"/>
    </source>
</evidence>
<evidence type="ECO:0000313" key="9">
    <source>
        <dbReference type="EMBL" id="MDJ1169069.1"/>
    </source>
</evidence>
<reference evidence="9 10" key="1">
    <citation type="submission" date="2023-01" db="EMBL/GenBank/DDBJ databases">
        <title>Novel diversity within Roseofilum (Cyanobacteria; Desertifilaceae) from marine benthic mats with descriptions of four novel species.</title>
        <authorList>
            <person name="Wang Y."/>
            <person name="Berthold D.E."/>
            <person name="Hu J."/>
            <person name="Lefler F.W."/>
            <person name="Laughinghouse H.D. IV."/>
        </authorList>
    </citation>
    <scope>NUCLEOTIDE SEQUENCE [LARGE SCALE GENOMIC DNA]</scope>
    <source>
        <strain evidence="9 10">BLCC-M154</strain>
    </source>
</reference>
<dbReference type="InterPro" id="IPR009056">
    <property type="entry name" value="Cyt_c-like_dom"/>
</dbReference>
<dbReference type="NCBIfam" id="TIGR03046">
    <property type="entry name" value="PS_II_psbV2"/>
    <property type="match status" value="1"/>
</dbReference>
<comment type="caution">
    <text evidence="9">The sequence shown here is derived from an EMBL/GenBank/DDBJ whole genome shotgun (WGS) entry which is preliminary data.</text>
</comment>
<keyword evidence="2" id="KW-0602">Photosynthesis</keyword>
<evidence type="ECO:0000256" key="6">
    <source>
        <dbReference type="ARBA" id="ARBA00023004"/>
    </source>
</evidence>
<evidence type="ECO:0000256" key="5">
    <source>
        <dbReference type="ARBA" id="ARBA00022982"/>
    </source>
</evidence>
<dbReference type="PROSITE" id="PS51007">
    <property type="entry name" value="CYTC"/>
    <property type="match status" value="1"/>
</dbReference>
<evidence type="ECO:0000256" key="1">
    <source>
        <dbReference type="ARBA" id="ARBA00022448"/>
    </source>
</evidence>
<name>A0ABT7ARL8_9CYAN</name>
<keyword evidence="6 7" id="KW-0408">Iron</keyword>
<sequence length="182" mass="20193">MINFPQFKFGLNASGAESSRRWRSGVRPVVAIALILTLFWSLATPPAFASDRYVMRFLKALEPVEIPLDTAGNTQTVTPDQLSEGKILFNKNCENCHLGGTTLLSEFESLSLESLQDATPPLDNISNMVGFLRAPLKQKGEYQKYACREVSPEWMSSEELENLSAFVIRAAQEVEGWGAGEF</sequence>
<keyword evidence="3 7" id="KW-0349">Heme</keyword>
<dbReference type="Gene3D" id="1.10.760.10">
    <property type="entry name" value="Cytochrome c-like domain"/>
    <property type="match status" value="1"/>
</dbReference>
<keyword evidence="5" id="KW-0249">Electron transport</keyword>
<dbReference type="Proteomes" id="UP001235303">
    <property type="component" value="Unassembled WGS sequence"/>
</dbReference>
<proteinExistence type="predicted"/>
<evidence type="ECO:0000259" key="8">
    <source>
        <dbReference type="PROSITE" id="PS51007"/>
    </source>
</evidence>